<proteinExistence type="predicted"/>
<comment type="caution">
    <text evidence="1">The sequence shown here is derived from an EMBL/GenBank/DDBJ whole genome shotgun (WGS) entry which is preliminary data.</text>
</comment>
<name>A0ABU6VQL3_9FABA</name>
<reference evidence="1 2" key="1">
    <citation type="journal article" date="2023" name="Plants (Basel)">
        <title>Bridging the Gap: Combining Genomics and Transcriptomics Approaches to Understand Stylosanthes scabra, an Orphan Legume from the Brazilian Caatinga.</title>
        <authorList>
            <person name="Ferreira-Neto J.R.C."/>
            <person name="da Silva M.D."/>
            <person name="Binneck E."/>
            <person name="de Melo N.F."/>
            <person name="da Silva R.H."/>
            <person name="de Melo A.L.T.M."/>
            <person name="Pandolfi V."/>
            <person name="Bustamante F.O."/>
            <person name="Brasileiro-Vidal A.C."/>
            <person name="Benko-Iseppon A.M."/>
        </authorList>
    </citation>
    <scope>NUCLEOTIDE SEQUENCE [LARGE SCALE GENOMIC DNA]</scope>
    <source>
        <tissue evidence="1">Leaves</tissue>
    </source>
</reference>
<evidence type="ECO:0000313" key="2">
    <source>
        <dbReference type="Proteomes" id="UP001341840"/>
    </source>
</evidence>
<dbReference type="EMBL" id="JASCZI010151712">
    <property type="protein sequence ID" value="MED6174168.1"/>
    <property type="molecule type" value="Genomic_DNA"/>
</dbReference>
<evidence type="ECO:0000313" key="1">
    <source>
        <dbReference type="EMBL" id="MED6174168.1"/>
    </source>
</evidence>
<organism evidence="1 2">
    <name type="scientific">Stylosanthes scabra</name>
    <dbReference type="NCBI Taxonomy" id="79078"/>
    <lineage>
        <taxon>Eukaryota</taxon>
        <taxon>Viridiplantae</taxon>
        <taxon>Streptophyta</taxon>
        <taxon>Embryophyta</taxon>
        <taxon>Tracheophyta</taxon>
        <taxon>Spermatophyta</taxon>
        <taxon>Magnoliopsida</taxon>
        <taxon>eudicotyledons</taxon>
        <taxon>Gunneridae</taxon>
        <taxon>Pentapetalae</taxon>
        <taxon>rosids</taxon>
        <taxon>fabids</taxon>
        <taxon>Fabales</taxon>
        <taxon>Fabaceae</taxon>
        <taxon>Papilionoideae</taxon>
        <taxon>50 kb inversion clade</taxon>
        <taxon>dalbergioids sensu lato</taxon>
        <taxon>Dalbergieae</taxon>
        <taxon>Pterocarpus clade</taxon>
        <taxon>Stylosanthes</taxon>
    </lineage>
</organism>
<accession>A0ABU6VQL3</accession>
<keyword evidence="2" id="KW-1185">Reference proteome</keyword>
<sequence>MEPPSPSPSNHRAAVVLKATNIFARNLHRRFHGRRRRSQNDHHQPQILPSITVVHTSSVAGEPLSSSPPVRVSFTSKSSCFFDKSPSCMSITTAVTVFACIAGAPPRLPCRITAAIPAATGVLRGRRRSLTPWELVAVAVVLVSRAALLELLPLLRVTAEGRNHCWE</sequence>
<dbReference type="Proteomes" id="UP001341840">
    <property type="component" value="Unassembled WGS sequence"/>
</dbReference>
<protein>
    <submittedName>
        <fullName evidence="1">Uncharacterized protein</fullName>
    </submittedName>
</protein>
<gene>
    <name evidence="1" type="ORF">PIB30_066430</name>
</gene>